<dbReference type="EMBL" id="CM017876">
    <property type="protein sequence ID" value="KAG1341895.1"/>
    <property type="molecule type" value="Genomic_DNA"/>
</dbReference>
<protein>
    <submittedName>
        <fullName evidence="1">Putative BTB/POZ domain-containing protein</fullName>
    </submittedName>
</protein>
<evidence type="ECO:0000313" key="1">
    <source>
        <dbReference type="EMBL" id="KAG1341895.1"/>
    </source>
</evidence>
<dbReference type="Proteomes" id="UP000797356">
    <property type="component" value="Chromosome 5"/>
</dbReference>
<dbReference type="AlphaFoldDB" id="A0A8K0I7H2"/>
<organism evidence="1 2">
    <name type="scientific">Cocos nucifera</name>
    <name type="common">Coconut palm</name>
    <dbReference type="NCBI Taxonomy" id="13894"/>
    <lineage>
        <taxon>Eukaryota</taxon>
        <taxon>Viridiplantae</taxon>
        <taxon>Streptophyta</taxon>
        <taxon>Embryophyta</taxon>
        <taxon>Tracheophyta</taxon>
        <taxon>Spermatophyta</taxon>
        <taxon>Magnoliopsida</taxon>
        <taxon>Liliopsida</taxon>
        <taxon>Arecaceae</taxon>
        <taxon>Arecoideae</taxon>
        <taxon>Cocoseae</taxon>
        <taxon>Attaleinae</taxon>
        <taxon>Cocos</taxon>
    </lineage>
</organism>
<dbReference type="UniPathway" id="UPA00143"/>
<reference evidence="1" key="2">
    <citation type="submission" date="2019-07" db="EMBL/GenBank/DDBJ databases">
        <authorList>
            <person name="Yang Y."/>
            <person name="Bocs S."/>
            <person name="Baudouin L."/>
        </authorList>
    </citation>
    <scope>NUCLEOTIDE SEQUENCE</scope>
    <source>
        <tissue evidence="1">Spear leaf of Hainan Tall coconut</tissue>
    </source>
</reference>
<evidence type="ECO:0000313" key="2">
    <source>
        <dbReference type="Proteomes" id="UP000797356"/>
    </source>
</evidence>
<comment type="caution">
    <text evidence="1">The sequence shown here is derived from an EMBL/GenBank/DDBJ whole genome shotgun (WGS) entry which is preliminary data.</text>
</comment>
<keyword evidence="2" id="KW-1185">Reference proteome</keyword>
<gene>
    <name evidence="1" type="ORF">COCNU_05G001240</name>
</gene>
<dbReference type="GO" id="GO:0016567">
    <property type="term" value="P:protein ubiquitination"/>
    <property type="evidence" value="ECO:0007669"/>
    <property type="project" value="UniProtKB-UniPathway"/>
</dbReference>
<proteinExistence type="predicted"/>
<accession>A0A8K0I7H2</accession>
<sequence>MWQLSLKIPRPFDPHVAVLRLLHTLDFAGAIQSVADALVLLPVALEMLLDDCVRTCVRFLEAVPRRRRMGSSA</sequence>
<name>A0A8K0I7H2_COCNU</name>
<reference evidence="1" key="1">
    <citation type="journal article" date="2017" name="Gigascience">
        <title>The genome draft of coconut (Cocos nucifera).</title>
        <authorList>
            <person name="Xiao Y."/>
            <person name="Xu P."/>
            <person name="Fan H."/>
            <person name="Baudouin L."/>
            <person name="Xia W."/>
            <person name="Bocs S."/>
            <person name="Xu J."/>
            <person name="Li Q."/>
            <person name="Guo A."/>
            <person name="Zhou L."/>
            <person name="Li J."/>
            <person name="Wu Y."/>
            <person name="Ma Z."/>
            <person name="Armero A."/>
            <person name="Issali A.E."/>
            <person name="Liu N."/>
            <person name="Peng M."/>
            <person name="Yang Y."/>
        </authorList>
    </citation>
    <scope>NUCLEOTIDE SEQUENCE</scope>
    <source>
        <tissue evidence="1">Spear leaf of Hainan Tall coconut</tissue>
    </source>
</reference>